<dbReference type="PROSITE" id="PS51695">
    <property type="entry name" value="SEDOLISIN"/>
    <property type="match status" value="1"/>
</dbReference>
<dbReference type="Gene3D" id="2.60.120.200">
    <property type="match status" value="1"/>
</dbReference>
<keyword evidence="7" id="KW-0121">Carboxypeptidase</keyword>
<dbReference type="InterPro" id="IPR008969">
    <property type="entry name" value="CarboxyPept-like_regulatory"/>
</dbReference>
<dbReference type="EMBL" id="CP163441">
    <property type="protein sequence ID" value="XDQ41633.1"/>
    <property type="molecule type" value="Genomic_DNA"/>
</dbReference>
<dbReference type="PROSITE" id="PS00138">
    <property type="entry name" value="SUBTILASE_SER"/>
    <property type="match status" value="1"/>
</dbReference>
<dbReference type="PANTHER" id="PTHR14218">
    <property type="entry name" value="PROTEASE S8 TRIPEPTIDYL PEPTIDASE I CLN2"/>
    <property type="match status" value="1"/>
</dbReference>
<dbReference type="Gene3D" id="3.40.50.200">
    <property type="entry name" value="Peptidase S8/S53 domain"/>
    <property type="match status" value="1"/>
</dbReference>
<keyword evidence="2" id="KW-0378">Hydrolase</keyword>
<dbReference type="SUPFAM" id="SSF49452">
    <property type="entry name" value="Starch-binding domain-like"/>
    <property type="match status" value="1"/>
</dbReference>
<dbReference type="InterPro" id="IPR013320">
    <property type="entry name" value="ConA-like_dom_sf"/>
</dbReference>
<dbReference type="NCBIfam" id="NF038128">
    <property type="entry name" value="choice_anch_J"/>
    <property type="match status" value="1"/>
</dbReference>
<evidence type="ECO:0000256" key="2">
    <source>
        <dbReference type="ARBA" id="ARBA00022801"/>
    </source>
</evidence>
<evidence type="ECO:0000256" key="1">
    <source>
        <dbReference type="ARBA" id="ARBA00022670"/>
    </source>
</evidence>
<dbReference type="InterPro" id="IPR036852">
    <property type="entry name" value="Peptidase_S8/S53_dom_sf"/>
</dbReference>
<evidence type="ECO:0000256" key="4">
    <source>
        <dbReference type="SAM" id="MobiDB-lite"/>
    </source>
</evidence>
<evidence type="ECO:0000256" key="3">
    <source>
        <dbReference type="ARBA" id="ARBA00022825"/>
    </source>
</evidence>
<proteinExistence type="predicted"/>
<keyword evidence="3" id="KW-0720">Serine protease</keyword>
<evidence type="ECO:0000256" key="5">
    <source>
        <dbReference type="SAM" id="SignalP"/>
    </source>
</evidence>
<organism evidence="7">
    <name type="scientific">Streptomyces sp. R39</name>
    <dbReference type="NCBI Taxonomy" id="3238631"/>
    <lineage>
        <taxon>Bacteria</taxon>
        <taxon>Bacillati</taxon>
        <taxon>Actinomycetota</taxon>
        <taxon>Actinomycetes</taxon>
        <taxon>Kitasatosporales</taxon>
        <taxon>Streptomycetaceae</taxon>
        <taxon>Streptomyces</taxon>
    </lineage>
</organism>
<feature type="domain" description="Peptidase S53" evidence="6">
    <location>
        <begin position="91"/>
        <end position="423"/>
    </location>
</feature>
<dbReference type="RefSeq" id="WP_369221249.1">
    <property type="nucleotide sequence ID" value="NZ_CP163441.1"/>
</dbReference>
<dbReference type="GO" id="GO:0006508">
    <property type="term" value="P:proteolysis"/>
    <property type="evidence" value="ECO:0007669"/>
    <property type="project" value="UniProtKB-KW"/>
</dbReference>
<feature type="chain" id="PRO_5044350130" evidence="5">
    <location>
        <begin position="29"/>
        <end position="861"/>
    </location>
</feature>
<dbReference type="SUPFAM" id="SSF49899">
    <property type="entry name" value="Concanavalin A-like lectins/glucanases"/>
    <property type="match status" value="1"/>
</dbReference>
<dbReference type="Gene3D" id="2.60.40.1120">
    <property type="entry name" value="Carboxypeptidase-like, regulatory domain"/>
    <property type="match status" value="3"/>
</dbReference>
<evidence type="ECO:0000313" key="7">
    <source>
        <dbReference type="EMBL" id="XDQ41633.1"/>
    </source>
</evidence>
<feature type="region of interest" description="Disordered" evidence="4">
    <location>
        <begin position="628"/>
        <end position="664"/>
    </location>
</feature>
<dbReference type="InterPro" id="IPR023828">
    <property type="entry name" value="Peptidase_S8_Ser-AS"/>
</dbReference>
<dbReference type="PANTHER" id="PTHR14218:SF15">
    <property type="entry name" value="TRIPEPTIDYL-PEPTIDASE 1"/>
    <property type="match status" value="1"/>
</dbReference>
<dbReference type="GO" id="GO:0004180">
    <property type="term" value="F:carboxypeptidase activity"/>
    <property type="evidence" value="ECO:0007669"/>
    <property type="project" value="UniProtKB-KW"/>
</dbReference>
<dbReference type="Pfam" id="PF13620">
    <property type="entry name" value="CarboxypepD_reg"/>
    <property type="match status" value="1"/>
</dbReference>
<dbReference type="GO" id="GO:0004252">
    <property type="term" value="F:serine-type endopeptidase activity"/>
    <property type="evidence" value="ECO:0007669"/>
    <property type="project" value="InterPro"/>
</dbReference>
<sequence>MAPRPRSVVAALGLTALVLLGIEAPAHAAPAPASGATAGATRLDTSLDPETGTALTPVCDAPAKGHASCFAMRSTSDSPLLRPAAAQTPPGLGPQDLQSAYSLPADGGAGQTIAIVDAYDNPDAEADLAVYRAQYGLPPCTTANGCFSKVDQRGGTDYPLSNDSWAGEIALDLDMVSAVAPQAHILLVETDNDGLDRLAAGVDKAVELGAKYVSNSYGRSGDYASDVPTYGASYDHPGVAVVAASGDNGYGVAFPATLPTVTAVGGTNLVADPGTARGWDETVWKRGSYGPGSGCASYQSKPSFQQDTGCPGRSVADVSAVADNVAVYSTFGSLGTGWQRYGGTSAAAPVIAGVYALAGSPRPGTYPNAYPYTTGGTGLNDVTSGSNGTCAAAYLCTAGTGYDGPTGLGTPAGLAAFRSGPSGTLTGRVTDTRTGGPVAGATVASGLDVATTSADGTYTLNLPAGEVDGLTVTAFGYAATAPVSLGIADGQTVTRDFGLKALPRAHVRGTVRDGSGHGWPLYARIAVEGSPEAPVWTDPVTGRYDISLPEQAGYTLDVTAALPGYEAVARKVTVGKKAVSADTALTADPDTATAVGYALHTTEHSEGFDTPTAAPQGWTVASAADSDNGWQFDDPTQRGNATGGGGSFATVESDNAPFGPHQDTSLVSPAYDLSTAQSASLTFKTHYITNLSQQHMSVDASTDGGATWQSVWAGPKANGEADHLTVSVPLRQYAGQSSVRLRFHFVANWAYFWEVDDVSVQSRTLEPVPGGLTVGTVEDARTGKAIVGAKVADTSAAGSAALTVATPEDPAVGDGLYTLFSPAPGVATLRVTADGHRPLTRRIVVRRDRVTHTDFALRATT</sequence>
<name>A0AB39QK17_9ACTN</name>
<keyword evidence="1" id="KW-0645">Protease</keyword>
<gene>
    <name evidence="7" type="ORF">AB5J52_04730</name>
</gene>
<evidence type="ECO:0000259" key="6">
    <source>
        <dbReference type="PROSITE" id="PS51695"/>
    </source>
</evidence>
<feature type="signal peptide" evidence="5">
    <location>
        <begin position="1"/>
        <end position="28"/>
    </location>
</feature>
<dbReference type="InterPro" id="IPR013784">
    <property type="entry name" value="Carb-bd-like_fold"/>
</dbReference>
<dbReference type="InterPro" id="IPR050819">
    <property type="entry name" value="Tripeptidyl-peptidase_I"/>
</dbReference>
<reference evidence="7" key="1">
    <citation type="submission" date="2024-07" db="EMBL/GenBank/DDBJ databases">
        <authorList>
            <person name="Yu S.T."/>
        </authorList>
    </citation>
    <scope>NUCLEOTIDE SEQUENCE</scope>
    <source>
        <strain evidence="7">R39</strain>
    </source>
</reference>
<dbReference type="SUPFAM" id="SSF49464">
    <property type="entry name" value="Carboxypeptidase regulatory domain-like"/>
    <property type="match status" value="1"/>
</dbReference>
<dbReference type="InterPro" id="IPR030400">
    <property type="entry name" value="Sedolisin_dom"/>
</dbReference>
<protein>
    <submittedName>
        <fullName evidence="7">Carboxypeptidase regulatory-like domain-containing protein</fullName>
    </submittedName>
</protein>
<keyword evidence="5" id="KW-0732">Signal</keyword>
<dbReference type="SUPFAM" id="SSF52743">
    <property type="entry name" value="Subtilisin-like"/>
    <property type="match status" value="1"/>
</dbReference>
<dbReference type="GO" id="GO:0030246">
    <property type="term" value="F:carbohydrate binding"/>
    <property type="evidence" value="ECO:0007669"/>
    <property type="project" value="InterPro"/>
</dbReference>
<dbReference type="GO" id="GO:0008240">
    <property type="term" value="F:tripeptidyl-peptidase activity"/>
    <property type="evidence" value="ECO:0007669"/>
    <property type="project" value="TreeGrafter"/>
</dbReference>
<dbReference type="AlphaFoldDB" id="A0AB39QK17"/>
<dbReference type="CDD" id="cd04056">
    <property type="entry name" value="Peptidases_S53"/>
    <property type="match status" value="1"/>
</dbReference>
<accession>A0AB39QK17</accession>